<dbReference type="AlphaFoldDB" id="A0A0L0HDF6"/>
<evidence type="ECO:0000256" key="1">
    <source>
        <dbReference type="SAM" id="MobiDB-lite"/>
    </source>
</evidence>
<organism evidence="2 3">
    <name type="scientific">Spizellomyces punctatus (strain DAOM BR117)</name>
    <dbReference type="NCBI Taxonomy" id="645134"/>
    <lineage>
        <taxon>Eukaryota</taxon>
        <taxon>Fungi</taxon>
        <taxon>Fungi incertae sedis</taxon>
        <taxon>Chytridiomycota</taxon>
        <taxon>Chytridiomycota incertae sedis</taxon>
        <taxon>Chytridiomycetes</taxon>
        <taxon>Spizellomycetales</taxon>
        <taxon>Spizellomycetaceae</taxon>
        <taxon>Spizellomyces</taxon>
    </lineage>
</organism>
<dbReference type="Proteomes" id="UP000053201">
    <property type="component" value="Unassembled WGS sequence"/>
</dbReference>
<dbReference type="OrthoDB" id="2094067at2759"/>
<gene>
    <name evidence="2" type="ORF">SPPG_05980</name>
</gene>
<dbReference type="GeneID" id="27689320"/>
<evidence type="ECO:0000313" key="3">
    <source>
        <dbReference type="Proteomes" id="UP000053201"/>
    </source>
</evidence>
<feature type="region of interest" description="Disordered" evidence="1">
    <location>
        <begin position="60"/>
        <end position="79"/>
    </location>
</feature>
<protein>
    <submittedName>
        <fullName evidence="2">Uncharacterized protein</fullName>
    </submittedName>
</protein>
<dbReference type="InParanoid" id="A0A0L0HDF6"/>
<name>A0A0L0HDF6_SPIPD</name>
<reference evidence="2 3" key="1">
    <citation type="submission" date="2009-08" db="EMBL/GenBank/DDBJ databases">
        <title>The Genome Sequence of Spizellomyces punctatus strain DAOM BR117.</title>
        <authorList>
            <consortium name="The Broad Institute Genome Sequencing Platform"/>
            <person name="Russ C."/>
            <person name="Cuomo C."/>
            <person name="Shea T."/>
            <person name="Young S.K."/>
            <person name="Zeng Q."/>
            <person name="Koehrsen M."/>
            <person name="Haas B."/>
            <person name="Borodovsky M."/>
            <person name="Guigo R."/>
            <person name="Alvarado L."/>
            <person name="Berlin A."/>
            <person name="Bochicchio J."/>
            <person name="Borenstein D."/>
            <person name="Chapman S."/>
            <person name="Chen Z."/>
            <person name="Engels R."/>
            <person name="Freedman E."/>
            <person name="Gellesch M."/>
            <person name="Goldberg J."/>
            <person name="Griggs A."/>
            <person name="Gujja S."/>
            <person name="Heiman D."/>
            <person name="Hepburn T."/>
            <person name="Howarth C."/>
            <person name="Jen D."/>
            <person name="Larson L."/>
            <person name="Lewis B."/>
            <person name="Mehta T."/>
            <person name="Park D."/>
            <person name="Pearson M."/>
            <person name="Roberts A."/>
            <person name="Saif S."/>
            <person name="Shenoy N."/>
            <person name="Sisk P."/>
            <person name="Stolte C."/>
            <person name="Sykes S."/>
            <person name="Thomson T."/>
            <person name="Walk T."/>
            <person name="White J."/>
            <person name="Yandava C."/>
            <person name="Burger G."/>
            <person name="Gray M.W."/>
            <person name="Holland P.W.H."/>
            <person name="King N."/>
            <person name="Lang F.B.F."/>
            <person name="Roger A.J."/>
            <person name="Ruiz-Trillo I."/>
            <person name="Lander E."/>
            <person name="Nusbaum C."/>
        </authorList>
    </citation>
    <scope>NUCLEOTIDE SEQUENCE [LARGE SCALE GENOMIC DNA]</scope>
    <source>
        <strain evidence="2 3">DAOM BR117</strain>
    </source>
</reference>
<sequence>MPRGPTKFDEAMAHGGKISYHQKSPTQSGVSVYVTLPDGTLKNFSNVHPERVEAYIDKARHQEREGSPPNKDTETDQQWKTEQWMFRKKEHPDYATKDVSG</sequence>
<evidence type="ECO:0000313" key="2">
    <source>
        <dbReference type="EMBL" id="KNC99031.1"/>
    </source>
</evidence>
<proteinExistence type="predicted"/>
<keyword evidence="3" id="KW-1185">Reference proteome</keyword>
<accession>A0A0L0HDF6</accession>
<dbReference type="VEuPathDB" id="FungiDB:SPPG_05980"/>
<dbReference type="EMBL" id="KQ257459">
    <property type="protein sequence ID" value="KNC99031.1"/>
    <property type="molecule type" value="Genomic_DNA"/>
</dbReference>
<dbReference type="RefSeq" id="XP_016607071.1">
    <property type="nucleotide sequence ID" value="XM_016754187.1"/>
</dbReference>